<evidence type="ECO:0000256" key="3">
    <source>
        <dbReference type="ARBA" id="ARBA00023043"/>
    </source>
</evidence>
<evidence type="ECO:0000256" key="1">
    <source>
        <dbReference type="ARBA" id="ARBA00004413"/>
    </source>
</evidence>
<accession>A0A396HLZ4</accession>
<sequence length="488" mass="55976">MGSFATTTMFNFSTLVHNPQPQTLIFSPFPSSTPRKFQSFQPLKSPTNRNLYKILSSSYQNDNNDNDEEHIIGDCLVFEEGIFEDPIFPTSDNNLVNNKKPKPISKKKKQTVIKSENLVPGKWKEVQAGINITKKEQPKIAQEIEFNSKEERRKIAQEFEFNSKEERRKIAQEFEFNSNFMKKKSGLVHLRDIDSNEYKAYKEAKLAQLTPLVLDKVPSFCFAEKKKERELDELSDERVEARNPRWAVYGKGLEDVKEFLNSESYDPAAKKIGGLPFLFTWEERDSLKKKTPDLSVATSDKWIPLHTFAASGESFLLDTLLQHDVDINAMDKDGLSALYKAIIGRKLAITHLLVRNLANPFVQDNDGATLMHYAVQTASARAIKTLLFYNVDINLRDNDGWTPLHLAVQTQRPDIVELLLIKGADRTLKNKDGLTPLDLCLYSGQNVSTYELIKLLKQLPYIDTPERRVNQVVKTALNRHARRKWIRK</sequence>
<proteinExistence type="predicted"/>
<feature type="repeat" description="ANK" evidence="4">
    <location>
        <begin position="300"/>
        <end position="332"/>
    </location>
</feature>
<dbReference type="Pfam" id="PF12796">
    <property type="entry name" value="Ank_2"/>
    <property type="match status" value="1"/>
</dbReference>
<dbReference type="PROSITE" id="PS50088">
    <property type="entry name" value="ANK_REPEAT"/>
    <property type="match status" value="3"/>
</dbReference>
<evidence type="ECO:0000313" key="5">
    <source>
        <dbReference type="EMBL" id="RHN54390.1"/>
    </source>
</evidence>
<dbReference type="GO" id="GO:0005886">
    <property type="term" value="C:plasma membrane"/>
    <property type="evidence" value="ECO:0007669"/>
    <property type="project" value="UniProtKB-SubCell"/>
</dbReference>
<dbReference type="PANTHER" id="PTHR24203:SF86">
    <property type="entry name" value="PROTEASOME 26S SUBUNIT, NON-ATPASE 10"/>
    <property type="match status" value="1"/>
</dbReference>
<comment type="subcellular location">
    <subcellularLocation>
        <location evidence="1">Cell membrane</location>
        <topology evidence="1">Peripheral membrane protein</topology>
        <orientation evidence="1">Cytoplasmic side</orientation>
    </subcellularLocation>
</comment>
<protein>
    <submittedName>
        <fullName evidence="5">Putative ankyrin repeat-containing domain-containing protein</fullName>
    </submittedName>
</protein>
<organism evidence="5">
    <name type="scientific">Medicago truncatula</name>
    <name type="common">Barrel medic</name>
    <name type="synonym">Medicago tribuloides</name>
    <dbReference type="NCBI Taxonomy" id="3880"/>
    <lineage>
        <taxon>Eukaryota</taxon>
        <taxon>Viridiplantae</taxon>
        <taxon>Streptophyta</taxon>
        <taxon>Embryophyta</taxon>
        <taxon>Tracheophyta</taxon>
        <taxon>Spermatophyta</taxon>
        <taxon>Magnoliopsida</taxon>
        <taxon>eudicotyledons</taxon>
        <taxon>Gunneridae</taxon>
        <taxon>Pentapetalae</taxon>
        <taxon>rosids</taxon>
        <taxon>fabids</taxon>
        <taxon>Fabales</taxon>
        <taxon>Fabaceae</taxon>
        <taxon>Papilionoideae</taxon>
        <taxon>50 kb inversion clade</taxon>
        <taxon>NPAAA clade</taxon>
        <taxon>Hologalegina</taxon>
        <taxon>IRL clade</taxon>
        <taxon>Trifolieae</taxon>
        <taxon>Medicago</taxon>
    </lineage>
</organism>
<dbReference type="Gramene" id="rna29415">
    <property type="protein sequence ID" value="RHN54390.1"/>
    <property type="gene ID" value="gene29415"/>
</dbReference>
<dbReference type="PANTHER" id="PTHR24203">
    <property type="entry name" value="ANKYRIN REPEAT FAMILY PROTEIN"/>
    <property type="match status" value="1"/>
</dbReference>
<dbReference type="InterPro" id="IPR002110">
    <property type="entry name" value="Ankyrin_rpt"/>
</dbReference>
<dbReference type="SUPFAM" id="SSF48403">
    <property type="entry name" value="Ankyrin repeat"/>
    <property type="match status" value="1"/>
</dbReference>
<reference evidence="5" key="1">
    <citation type="journal article" date="2018" name="Nat. Plants">
        <title>Whole-genome landscape of Medicago truncatula symbiotic genes.</title>
        <authorList>
            <person name="Pecrix Y."/>
            <person name="Gamas P."/>
            <person name="Carrere S."/>
        </authorList>
    </citation>
    <scope>NUCLEOTIDE SEQUENCE</scope>
    <source>
        <tissue evidence="5">Leaves</tissue>
    </source>
</reference>
<name>A0A396HLZ4_MEDTR</name>
<dbReference type="Gene3D" id="1.25.40.20">
    <property type="entry name" value="Ankyrin repeat-containing domain"/>
    <property type="match status" value="1"/>
</dbReference>
<dbReference type="Proteomes" id="UP000265566">
    <property type="component" value="Chromosome 5"/>
</dbReference>
<evidence type="ECO:0000256" key="4">
    <source>
        <dbReference type="PROSITE-ProRule" id="PRU00023"/>
    </source>
</evidence>
<comment type="caution">
    <text evidence="5">The sequence shown here is derived from an EMBL/GenBank/DDBJ whole genome shotgun (WGS) entry which is preliminary data.</text>
</comment>
<dbReference type="OMA" id="CARTYEL"/>
<dbReference type="InterPro" id="IPR036770">
    <property type="entry name" value="Ankyrin_rpt-contain_sf"/>
</dbReference>
<feature type="repeat" description="ANK" evidence="4">
    <location>
        <begin position="399"/>
        <end position="431"/>
    </location>
</feature>
<keyword evidence="2" id="KW-0677">Repeat</keyword>
<feature type="repeat" description="ANK" evidence="4">
    <location>
        <begin position="366"/>
        <end position="398"/>
    </location>
</feature>
<evidence type="ECO:0000256" key="2">
    <source>
        <dbReference type="ARBA" id="ARBA00022737"/>
    </source>
</evidence>
<gene>
    <name evidence="5" type="ORF">MtrunA17_Chr5g0406201</name>
</gene>
<dbReference type="SMART" id="SM00248">
    <property type="entry name" value="ANK"/>
    <property type="match status" value="5"/>
</dbReference>
<dbReference type="EMBL" id="PSQE01000005">
    <property type="protein sequence ID" value="RHN54390.1"/>
    <property type="molecule type" value="Genomic_DNA"/>
</dbReference>
<dbReference type="AlphaFoldDB" id="A0A396HLZ4"/>
<dbReference type="PROSITE" id="PS50297">
    <property type="entry name" value="ANK_REP_REGION"/>
    <property type="match status" value="2"/>
</dbReference>
<keyword evidence="3 4" id="KW-0040">ANK repeat</keyword>